<organism evidence="1 2">
    <name type="scientific">Brachionus plicatilis</name>
    <name type="common">Marine rotifer</name>
    <name type="synonym">Brachionus muelleri</name>
    <dbReference type="NCBI Taxonomy" id="10195"/>
    <lineage>
        <taxon>Eukaryota</taxon>
        <taxon>Metazoa</taxon>
        <taxon>Spiralia</taxon>
        <taxon>Gnathifera</taxon>
        <taxon>Rotifera</taxon>
        <taxon>Eurotatoria</taxon>
        <taxon>Monogononta</taxon>
        <taxon>Pseudotrocha</taxon>
        <taxon>Ploima</taxon>
        <taxon>Brachionidae</taxon>
        <taxon>Brachionus</taxon>
    </lineage>
</organism>
<dbReference type="AlphaFoldDB" id="A0A3M7PW18"/>
<proteinExistence type="predicted"/>
<evidence type="ECO:0000313" key="1">
    <source>
        <dbReference type="EMBL" id="RNA03356.1"/>
    </source>
</evidence>
<dbReference type="EMBL" id="REGN01008525">
    <property type="protein sequence ID" value="RNA03356.1"/>
    <property type="molecule type" value="Genomic_DNA"/>
</dbReference>
<reference evidence="1 2" key="1">
    <citation type="journal article" date="2018" name="Sci. Rep.">
        <title>Genomic signatures of local adaptation to the degree of environmental predictability in rotifers.</title>
        <authorList>
            <person name="Franch-Gras L."/>
            <person name="Hahn C."/>
            <person name="Garcia-Roger E.M."/>
            <person name="Carmona M.J."/>
            <person name="Serra M."/>
            <person name="Gomez A."/>
        </authorList>
    </citation>
    <scope>NUCLEOTIDE SEQUENCE [LARGE SCALE GENOMIC DNA]</scope>
    <source>
        <strain evidence="1">HYR1</strain>
    </source>
</reference>
<gene>
    <name evidence="1" type="ORF">BpHYR1_004788</name>
</gene>
<dbReference type="STRING" id="10195.A0A3M7PW18"/>
<sequence>MSNLKIADNPKSFDRLNLLPCDHYEYEFKQCSSLRGKFLQYYRGEEPDHECKFYQDLFVDCLKYEREPANNLASLLKLKNYEQELVKKRKESLAKNDVWKLRKEPPSDWNAALPEWAEENIKDSYWFKSRNNQKKNQF</sequence>
<keyword evidence="2" id="KW-1185">Reference proteome</keyword>
<comment type="caution">
    <text evidence="1">The sequence shown here is derived from an EMBL/GenBank/DDBJ whole genome shotgun (WGS) entry which is preliminary data.</text>
</comment>
<protein>
    <submittedName>
        <fullName evidence="1">Uncharacterized protein</fullName>
    </submittedName>
</protein>
<evidence type="ECO:0000313" key="2">
    <source>
        <dbReference type="Proteomes" id="UP000276133"/>
    </source>
</evidence>
<dbReference type="Pfam" id="PF11326">
    <property type="entry name" value="PANTS-like"/>
    <property type="match status" value="1"/>
</dbReference>
<dbReference type="OrthoDB" id="5946508at2759"/>
<accession>A0A3M7PW18</accession>
<dbReference type="InterPro" id="IPR021475">
    <property type="entry name" value="Pants/Emi1-like"/>
</dbReference>
<name>A0A3M7PW18_BRAPC</name>
<dbReference type="Proteomes" id="UP000276133">
    <property type="component" value="Unassembled WGS sequence"/>
</dbReference>